<dbReference type="PANTHER" id="PTHR43004">
    <property type="entry name" value="TRK SYSTEM POTASSIUM UPTAKE PROTEIN"/>
    <property type="match status" value="1"/>
</dbReference>
<dbReference type="InterPro" id="IPR050641">
    <property type="entry name" value="RIFMO-like"/>
</dbReference>
<proteinExistence type="predicted"/>
<dbReference type="Gene3D" id="3.50.50.60">
    <property type="entry name" value="FAD/NAD(P)-binding domain"/>
    <property type="match status" value="2"/>
</dbReference>
<dbReference type="Pfam" id="PF01494">
    <property type="entry name" value="FAD_binding_3"/>
    <property type="match status" value="1"/>
</dbReference>
<dbReference type="PRINTS" id="PR00420">
    <property type="entry name" value="RNGMNOXGNASE"/>
</dbReference>
<dbReference type="GO" id="GO:0071949">
    <property type="term" value="F:FAD binding"/>
    <property type="evidence" value="ECO:0007669"/>
    <property type="project" value="InterPro"/>
</dbReference>
<evidence type="ECO:0000259" key="4">
    <source>
        <dbReference type="Pfam" id="PF01494"/>
    </source>
</evidence>
<dbReference type="AlphaFoldDB" id="F6K0Y2"/>
<feature type="domain" description="FAD-binding" evidence="4">
    <location>
        <begin position="5"/>
        <end position="336"/>
    </location>
</feature>
<dbReference type="Pfam" id="PF21274">
    <property type="entry name" value="Rng_hyd_C"/>
    <property type="match status" value="1"/>
</dbReference>
<keyword evidence="2" id="KW-0285">Flavoprotein</keyword>
<keyword evidence="5" id="KW-0560">Oxidoreductase</keyword>
<evidence type="ECO:0000256" key="2">
    <source>
        <dbReference type="ARBA" id="ARBA00022630"/>
    </source>
</evidence>
<dbReference type="GO" id="GO:0016709">
    <property type="term" value="F:oxidoreductase activity, acting on paired donors, with incorporation or reduction of molecular oxygen, NAD(P)H as one donor, and incorporation of one atom of oxygen"/>
    <property type="evidence" value="ECO:0007669"/>
    <property type="project" value="UniProtKB-ARBA"/>
</dbReference>
<name>F6K0Y2_9BACT</name>
<evidence type="ECO:0000313" key="5">
    <source>
        <dbReference type="EMBL" id="AEE65484.1"/>
    </source>
</evidence>
<dbReference type="InterPro" id="IPR036188">
    <property type="entry name" value="FAD/NAD-bd_sf"/>
</dbReference>
<accession>F6K0Y2</accession>
<dbReference type="EMBL" id="HM193369">
    <property type="protein sequence ID" value="AEE65484.1"/>
    <property type="molecule type" value="Genomic_DNA"/>
</dbReference>
<dbReference type="Gene3D" id="3.40.30.120">
    <property type="match status" value="1"/>
</dbReference>
<dbReference type="Gene3D" id="3.30.70.2450">
    <property type="match status" value="1"/>
</dbReference>
<reference evidence="5" key="1">
    <citation type="submission" date="2010-05" db="EMBL/GenBank/DDBJ databases">
        <title>Fluostatin gene cluster.</title>
        <authorList>
            <person name="Feng Z."/>
            <person name="Brady S.F."/>
        </authorList>
    </citation>
    <scope>NUCLEOTIDE SEQUENCE</scope>
</reference>
<evidence type="ECO:0000256" key="1">
    <source>
        <dbReference type="ARBA" id="ARBA00001974"/>
    </source>
</evidence>
<keyword evidence="5" id="KW-0503">Monooxygenase</keyword>
<evidence type="ECO:0000256" key="3">
    <source>
        <dbReference type="ARBA" id="ARBA00022827"/>
    </source>
</evidence>
<dbReference type="SUPFAM" id="SSF51905">
    <property type="entry name" value="FAD/NAD(P)-binding domain"/>
    <property type="match status" value="1"/>
</dbReference>
<keyword evidence="3" id="KW-0274">FAD</keyword>
<comment type="cofactor">
    <cofactor evidence="1">
        <name>FAD</name>
        <dbReference type="ChEBI" id="CHEBI:57692"/>
    </cofactor>
</comment>
<dbReference type="PANTHER" id="PTHR43004:SF19">
    <property type="entry name" value="BINDING MONOOXYGENASE, PUTATIVE (JCVI)-RELATED"/>
    <property type="match status" value="1"/>
</dbReference>
<protein>
    <submittedName>
        <fullName evidence="5">Monooxygenase</fullName>
    </submittedName>
</protein>
<sequence>MRTIDTDVIIAGAGPVGLMLAGELRLGGARCLVLEKSTEPTDQSRALGFTSRTIEVFDQRGLLPRFGGFGTIRYGHFGGIGLDYTEVPGGSYGAAGVPQSLTSAILDDWSTGLGADIRRGWEVTGFDSDADGVDVSVMSPDGPRRLRAAYLVGCDGGRSRVRRHAGIGFPGQDAEMELVFAEVDGIRVKARPNGERVPGGLVLAFQQGPDRFRVTCFERGVKPRPGTAAPPFADVAAAWLRLTGEDIRGGTPSWVGRFTDASRQATEYRRGRVLLAGDAAHIHLPIGGQGMSTGIQDAVNLGWKLAAAVRGDAPPELLDTYHSERHPVGARVIRNTLAQRLLYVGGDEVQAPRQVLTELTAHAGVREHLINTVTGLTNRYDVGDGDHPLLGARLPGLDMTGPDGPATTLSLLHRARGVLIVLDGTHGWQDAAVPWAGRVDTVALRPAGPDGAEAFADAAAVLVRPDGHVVWAGAPGAGADELVDALGRWFGKVGG</sequence>
<dbReference type="InterPro" id="IPR002938">
    <property type="entry name" value="FAD-bd"/>
</dbReference>
<organism evidence="5">
    <name type="scientific">uncultured bacterium BAC AB649/1850</name>
    <dbReference type="NCBI Taxonomy" id="1037453"/>
    <lineage>
        <taxon>Bacteria</taxon>
        <taxon>environmental samples</taxon>
    </lineage>
</organism>